<evidence type="ECO:0000256" key="1">
    <source>
        <dbReference type="SAM" id="Phobius"/>
    </source>
</evidence>
<evidence type="ECO:0000313" key="3">
    <source>
        <dbReference type="Proteomes" id="UP001430953"/>
    </source>
</evidence>
<proteinExistence type="predicted"/>
<dbReference type="EMBL" id="JADYXP020000003">
    <property type="protein sequence ID" value="KAL0128635.1"/>
    <property type="molecule type" value="Genomic_DNA"/>
</dbReference>
<reference evidence="2 3" key="1">
    <citation type="submission" date="2023-03" db="EMBL/GenBank/DDBJ databases">
        <title>High recombination rates correlate with genetic variation in Cardiocondyla obscurior ants.</title>
        <authorList>
            <person name="Errbii M."/>
        </authorList>
    </citation>
    <scope>NUCLEOTIDE SEQUENCE [LARGE SCALE GENOMIC DNA]</scope>
    <source>
        <strain evidence="2">Alpha-2009</strain>
        <tissue evidence="2">Whole body</tissue>
    </source>
</reference>
<dbReference type="Proteomes" id="UP001430953">
    <property type="component" value="Unassembled WGS sequence"/>
</dbReference>
<protein>
    <submittedName>
        <fullName evidence="2">Uncharacterized protein</fullName>
    </submittedName>
</protein>
<comment type="caution">
    <text evidence="2">The sequence shown here is derived from an EMBL/GenBank/DDBJ whole genome shotgun (WGS) entry which is preliminary data.</text>
</comment>
<keyword evidence="1" id="KW-0812">Transmembrane</keyword>
<accession>A0AAW2GM99</accession>
<feature type="transmembrane region" description="Helical" evidence="1">
    <location>
        <begin position="20"/>
        <end position="43"/>
    </location>
</feature>
<organism evidence="2 3">
    <name type="scientific">Cardiocondyla obscurior</name>
    <dbReference type="NCBI Taxonomy" id="286306"/>
    <lineage>
        <taxon>Eukaryota</taxon>
        <taxon>Metazoa</taxon>
        <taxon>Ecdysozoa</taxon>
        <taxon>Arthropoda</taxon>
        <taxon>Hexapoda</taxon>
        <taxon>Insecta</taxon>
        <taxon>Pterygota</taxon>
        <taxon>Neoptera</taxon>
        <taxon>Endopterygota</taxon>
        <taxon>Hymenoptera</taxon>
        <taxon>Apocrita</taxon>
        <taxon>Aculeata</taxon>
        <taxon>Formicoidea</taxon>
        <taxon>Formicidae</taxon>
        <taxon>Myrmicinae</taxon>
        <taxon>Cardiocondyla</taxon>
    </lineage>
</organism>
<dbReference type="AlphaFoldDB" id="A0AAW2GM99"/>
<sequence>MNNTNVTIHDILLGRRSISLPLYVAGGIVIAIIICTCCCTLCIRSKCARIINKLTGRGKREPAPPDLTYVPTEVTASIIPRESQRLERLENESPTDCYKCYRKKKKRQRVKRRT</sequence>
<name>A0AAW2GM99_9HYME</name>
<evidence type="ECO:0000313" key="2">
    <source>
        <dbReference type="EMBL" id="KAL0128635.1"/>
    </source>
</evidence>
<keyword evidence="1" id="KW-0472">Membrane</keyword>
<gene>
    <name evidence="2" type="ORF">PUN28_003786</name>
</gene>
<keyword evidence="3" id="KW-1185">Reference proteome</keyword>
<keyword evidence="1" id="KW-1133">Transmembrane helix</keyword>